<evidence type="ECO:0000313" key="2">
    <source>
        <dbReference type="Proteomes" id="UP000251993"/>
    </source>
</evidence>
<gene>
    <name evidence="1" type="ORF">DR864_27195</name>
</gene>
<reference evidence="1 2" key="1">
    <citation type="submission" date="2018-07" db="EMBL/GenBank/DDBJ databases">
        <title>Genome sequencing of Runella.</title>
        <authorList>
            <person name="Baek M.-G."/>
            <person name="Yi H."/>
        </authorList>
    </citation>
    <scope>NUCLEOTIDE SEQUENCE [LARGE SCALE GENOMIC DNA]</scope>
    <source>
        <strain evidence="1 2">HYN0085</strain>
    </source>
</reference>
<dbReference type="EMBL" id="CP030850">
    <property type="protein sequence ID" value="AXE21159.1"/>
    <property type="molecule type" value="Genomic_DNA"/>
</dbReference>
<protein>
    <submittedName>
        <fullName evidence="1">Uncharacterized protein</fullName>
    </submittedName>
</protein>
<dbReference type="KEGG" id="run:DR864_27195"/>
<dbReference type="RefSeq" id="WP_114069920.1">
    <property type="nucleotide sequence ID" value="NZ_CP030850.1"/>
</dbReference>
<dbReference type="OrthoDB" id="9916737at2"/>
<sequence>MKTFLLILVAFAVLGIVYRFLPKTPLEQVPTAPIVAVPVPVADSSKYWKAKYDSLYGVWTEARERIFTKRKYQKLINSHEQIVTVGAL</sequence>
<accession>A0A344TR88</accession>
<organism evidence="1 2">
    <name type="scientific">Runella rosea</name>
    <dbReference type="NCBI Taxonomy" id="2259595"/>
    <lineage>
        <taxon>Bacteria</taxon>
        <taxon>Pseudomonadati</taxon>
        <taxon>Bacteroidota</taxon>
        <taxon>Cytophagia</taxon>
        <taxon>Cytophagales</taxon>
        <taxon>Spirosomataceae</taxon>
        <taxon>Runella</taxon>
    </lineage>
</organism>
<dbReference type="AlphaFoldDB" id="A0A344TR88"/>
<name>A0A344TR88_9BACT</name>
<dbReference type="Proteomes" id="UP000251993">
    <property type="component" value="Chromosome"/>
</dbReference>
<proteinExistence type="predicted"/>
<evidence type="ECO:0000313" key="1">
    <source>
        <dbReference type="EMBL" id="AXE21159.1"/>
    </source>
</evidence>
<keyword evidence="2" id="KW-1185">Reference proteome</keyword>